<gene>
    <name evidence="2" type="ORF">VMF7928_04293</name>
</gene>
<keyword evidence="3" id="KW-1185">Reference proteome</keyword>
<accession>A0ABN8EA86</accession>
<organism evidence="2 3">
    <name type="scientific">Vibrio marisflavi CECT 7928</name>
    <dbReference type="NCBI Taxonomy" id="634439"/>
    <lineage>
        <taxon>Bacteria</taxon>
        <taxon>Pseudomonadati</taxon>
        <taxon>Pseudomonadota</taxon>
        <taxon>Gammaproteobacteria</taxon>
        <taxon>Vibrionales</taxon>
        <taxon>Vibrionaceae</taxon>
        <taxon>Vibrio</taxon>
    </lineage>
</organism>
<evidence type="ECO:0000256" key="1">
    <source>
        <dbReference type="SAM" id="Phobius"/>
    </source>
</evidence>
<dbReference type="RefSeq" id="WP_237363753.1">
    <property type="nucleotide sequence ID" value="NZ_CAKLDM010000003.1"/>
</dbReference>
<dbReference type="EMBL" id="CAKLDM010000003">
    <property type="protein sequence ID" value="CAH0542915.1"/>
    <property type="molecule type" value="Genomic_DNA"/>
</dbReference>
<dbReference type="Proteomes" id="UP000838748">
    <property type="component" value="Unassembled WGS sequence"/>
</dbReference>
<keyword evidence="1" id="KW-1133">Transmembrane helix</keyword>
<comment type="caution">
    <text evidence="2">The sequence shown here is derived from an EMBL/GenBank/DDBJ whole genome shotgun (WGS) entry which is preliminary data.</text>
</comment>
<name>A0ABN8EA86_9VIBR</name>
<keyword evidence="1" id="KW-0472">Membrane</keyword>
<evidence type="ECO:0000313" key="2">
    <source>
        <dbReference type="EMBL" id="CAH0542915.1"/>
    </source>
</evidence>
<protein>
    <submittedName>
        <fullName evidence="2">Uncharacterized protein</fullName>
    </submittedName>
</protein>
<feature type="transmembrane region" description="Helical" evidence="1">
    <location>
        <begin position="6"/>
        <end position="25"/>
    </location>
</feature>
<feature type="transmembrane region" description="Helical" evidence="1">
    <location>
        <begin position="157"/>
        <end position="178"/>
    </location>
</feature>
<evidence type="ECO:0000313" key="3">
    <source>
        <dbReference type="Proteomes" id="UP000838748"/>
    </source>
</evidence>
<reference evidence="2" key="1">
    <citation type="submission" date="2021-11" db="EMBL/GenBank/DDBJ databases">
        <authorList>
            <person name="Rodrigo-Torres L."/>
            <person name="Arahal R. D."/>
            <person name="Lucena T."/>
        </authorList>
    </citation>
    <scope>NUCLEOTIDE SEQUENCE</scope>
    <source>
        <strain evidence="2">CECT 7928</strain>
    </source>
</reference>
<proteinExistence type="predicted"/>
<sequence length="182" mass="20813">MLEWIPAIILFIAVVALSNVFLKIFEIYKEHQASSRFEKDFRHAITQSTPDWSDIKHIASTRDLSISDAIRVIKNCHRDILVGGNKELSEERDLIKGYIKRFEDEEPFEGLPTEIRAHLERLRGLLKGNEHLLDPITTHLKETIEISNKKHKQQRRYTIGGFVVGLCGIIVALVPYVAGSNL</sequence>
<keyword evidence="1" id="KW-0812">Transmembrane</keyword>